<dbReference type="InterPro" id="IPR013762">
    <property type="entry name" value="Integrase-like_cat_sf"/>
</dbReference>
<dbReference type="NCBIfam" id="TIGR02249">
    <property type="entry name" value="integrase_gron"/>
    <property type="match status" value="1"/>
</dbReference>
<dbReference type="InterPro" id="IPR010998">
    <property type="entry name" value="Integrase_recombinase_N"/>
</dbReference>
<dbReference type="InterPro" id="IPR011946">
    <property type="entry name" value="Integrase_integron-type"/>
</dbReference>
<dbReference type="Gene3D" id="1.10.443.10">
    <property type="entry name" value="Intergrase catalytic core"/>
    <property type="match status" value="1"/>
</dbReference>
<dbReference type="RefSeq" id="WP_419193929.1">
    <property type="nucleotide sequence ID" value="NZ_SJPJ01000001.1"/>
</dbReference>
<keyword evidence="4" id="KW-0233">DNA recombination</keyword>
<comment type="caution">
    <text evidence="6">The sequence shown here is derived from an EMBL/GenBank/DDBJ whole genome shotgun (WGS) entry which is preliminary data.</text>
</comment>
<dbReference type="PANTHER" id="PTHR30349:SF64">
    <property type="entry name" value="PROPHAGE INTEGRASE INTD-RELATED"/>
    <property type="match status" value="1"/>
</dbReference>
<dbReference type="AlphaFoldDB" id="A0A5C5YXI3"/>
<dbReference type="GO" id="GO:0003677">
    <property type="term" value="F:DNA binding"/>
    <property type="evidence" value="ECO:0007669"/>
    <property type="project" value="UniProtKB-KW"/>
</dbReference>
<dbReference type="Pfam" id="PF13495">
    <property type="entry name" value="Phage_int_SAM_4"/>
    <property type="match status" value="1"/>
</dbReference>
<evidence type="ECO:0000256" key="1">
    <source>
        <dbReference type="ARBA" id="ARBA00008857"/>
    </source>
</evidence>
<protein>
    <submittedName>
        <fullName evidence="6">Tyrosine recombinase XerD</fullName>
    </submittedName>
</protein>
<comment type="similarity">
    <text evidence="1">Belongs to the 'phage' integrase family.</text>
</comment>
<proteinExistence type="inferred from homology"/>
<accession>A0A5C5YXI3</accession>
<evidence type="ECO:0000259" key="5">
    <source>
        <dbReference type="PROSITE" id="PS51898"/>
    </source>
</evidence>
<dbReference type="InterPro" id="IPR002104">
    <property type="entry name" value="Integrase_catalytic"/>
</dbReference>
<feature type="domain" description="Tyr recombinase" evidence="5">
    <location>
        <begin position="228"/>
        <end position="441"/>
    </location>
</feature>
<reference evidence="6 7" key="1">
    <citation type="submission" date="2019-02" db="EMBL/GenBank/DDBJ databases">
        <title>Deep-cultivation of Planctomycetes and their phenomic and genomic characterization uncovers novel biology.</title>
        <authorList>
            <person name="Wiegand S."/>
            <person name="Jogler M."/>
            <person name="Boedeker C."/>
            <person name="Pinto D."/>
            <person name="Vollmers J."/>
            <person name="Rivas-Marin E."/>
            <person name="Kohn T."/>
            <person name="Peeters S.H."/>
            <person name="Heuer A."/>
            <person name="Rast P."/>
            <person name="Oberbeckmann S."/>
            <person name="Bunk B."/>
            <person name="Jeske O."/>
            <person name="Meyerdierks A."/>
            <person name="Storesund J.E."/>
            <person name="Kallscheuer N."/>
            <person name="Luecker S."/>
            <person name="Lage O.M."/>
            <person name="Pohl T."/>
            <person name="Merkel B.J."/>
            <person name="Hornburger P."/>
            <person name="Mueller R.-W."/>
            <person name="Bruemmer F."/>
            <person name="Labrenz M."/>
            <person name="Spormann A.M."/>
            <person name="Op Den Camp H."/>
            <person name="Overmann J."/>
            <person name="Amann R."/>
            <person name="Jetten M.S.M."/>
            <person name="Mascher T."/>
            <person name="Medema M.H."/>
            <person name="Devos D.P."/>
            <person name="Kaster A.-K."/>
            <person name="Ovreas L."/>
            <person name="Rohde M."/>
            <person name="Galperin M.Y."/>
            <person name="Jogler C."/>
        </authorList>
    </citation>
    <scope>NUCLEOTIDE SEQUENCE [LARGE SCALE GENOMIC DNA]</scope>
    <source>
        <strain evidence="6 7">CA13</strain>
    </source>
</reference>
<dbReference type="Gene3D" id="1.10.150.130">
    <property type="match status" value="1"/>
</dbReference>
<dbReference type="Pfam" id="PF00589">
    <property type="entry name" value="Phage_integrase"/>
    <property type="match status" value="1"/>
</dbReference>
<organism evidence="6 7">
    <name type="scientific">Novipirellula herctigrandis</name>
    <dbReference type="NCBI Taxonomy" id="2527986"/>
    <lineage>
        <taxon>Bacteria</taxon>
        <taxon>Pseudomonadati</taxon>
        <taxon>Planctomycetota</taxon>
        <taxon>Planctomycetia</taxon>
        <taxon>Pirellulales</taxon>
        <taxon>Pirellulaceae</taxon>
        <taxon>Novipirellula</taxon>
    </lineage>
</organism>
<keyword evidence="2" id="KW-0229">DNA integration</keyword>
<evidence type="ECO:0000313" key="6">
    <source>
        <dbReference type="EMBL" id="TWT79580.1"/>
    </source>
</evidence>
<keyword evidence="7" id="KW-1185">Reference proteome</keyword>
<dbReference type="PROSITE" id="PS51898">
    <property type="entry name" value="TYR_RECOMBINASE"/>
    <property type="match status" value="1"/>
</dbReference>
<dbReference type="SUPFAM" id="SSF56349">
    <property type="entry name" value="DNA breaking-rejoining enzymes"/>
    <property type="match status" value="1"/>
</dbReference>
<evidence type="ECO:0000313" key="7">
    <source>
        <dbReference type="Proteomes" id="UP000315010"/>
    </source>
</evidence>
<dbReference type="InterPro" id="IPR050090">
    <property type="entry name" value="Tyrosine_recombinase_XerCD"/>
</dbReference>
<evidence type="ECO:0000256" key="4">
    <source>
        <dbReference type="ARBA" id="ARBA00023172"/>
    </source>
</evidence>
<dbReference type="InterPro" id="IPR011010">
    <property type="entry name" value="DNA_brk_join_enz"/>
</dbReference>
<keyword evidence="3" id="KW-0238">DNA-binding</keyword>
<dbReference type="Proteomes" id="UP000315010">
    <property type="component" value="Unassembled WGS sequence"/>
</dbReference>
<dbReference type="GO" id="GO:0015074">
    <property type="term" value="P:DNA integration"/>
    <property type="evidence" value="ECO:0007669"/>
    <property type="project" value="UniProtKB-KW"/>
</dbReference>
<dbReference type="GO" id="GO:0006310">
    <property type="term" value="P:DNA recombination"/>
    <property type="evidence" value="ECO:0007669"/>
    <property type="project" value="UniProtKB-KW"/>
</dbReference>
<evidence type="ECO:0000256" key="2">
    <source>
        <dbReference type="ARBA" id="ARBA00022908"/>
    </source>
</evidence>
<sequence length="454" mass="52106">MSLAEFEYVCHRYVVGKDQVWFPRWMMSFAQFQLGERGKSAKRIQFGHDDVIRFSQSLRDSGTPAWKRLQCVRAIDTYQHFVLKPSSFVDFSEVKRVLGEIAEWEKARADGDGEISVVAGEGSAGLIDENEPEAIQRLRVHFRLKKTPLSTERAYVSWVYRFINHLDDENLERYGEREIGEFLTDLALTDVVGSTQNQALHAILCYYKHVLCREMSMISRLTAKTSVFLPVVLTKSEVSELIHWMIGYKRTMFLLMYGSGLRHKECRTLRIKDLCIDSRQIVVRKAKGQKDRVTVLPEVAIRSLQNQIQQSRLVHEMDLEQGLGDVYLPNALARKYPNAGREFGWQYLFPSRQLSRDPRSGSQRRHHVHERTFANAMKNALGRTEIEKLATPHTLRHSFATHMLENGADIRTVQELLGHKDVKTTMIYTHVMNRPGLAVTSPLDGLSSAPCELG</sequence>
<gene>
    <name evidence="6" type="primary">xerD_2</name>
    <name evidence="6" type="ORF">CA13_09840</name>
</gene>
<dbReference type="PANTHER" id="PTHR30349">
    <property type="entry name" value="PHAGE INTEGRASE-RELATED"/>
    <property type="match status" value="1"/>
</dbReference>
<dbReference type="InterPro" id="IPR004107">
    <property type="entry name" value="Integrase_SAM-like_N"/>
</dbReference>
<dbReference type="EMBL" id="SJPJ01000001">
    <property type="protein sequence ID" value="TWT79580.1"/>
    <property type="molecule type" value="Genomic_DNA"/>
</dbReference>
<name>A0A5C5YXI3_9BACT</name>
<evidence type="ECO:0000256" key="3">
    <source>
        <dbReference type="ARBA" id="ARBA00023125"/>
    </source>
</evidence>